<proteinExistence type="predicted"/>
<protein>
    <recommendedName>
        <fullName evidence="4">Type VI secretion system baseplate subunit TssF</fullName>
    </recommendedName>
</protein>
<gene>
    <name evidence="2" type="ORF">GCM10022409_09270</name>
</gene>
<comment type="caution">
    <text evidence="2">The sequence shown here is derived from an EMBL/GenBank/DDBJ whole genome shotgun (WGS) entry which is preliminary data.</text>
</comment>
<evidence type="ECO:0000256" key="1">
    <source>
        <dbReference type="SAM" id="MobiDB-lite"/>
    </source>
</evidence>
<dbReference type="Proteomes" id="UP001501469">
    <property type="component" value="Unassembled WGS sequence"/>
</dbReference>
<name>A0ABP7TKN9_9BACT</name>
<feature type="region of interest" description="Disordered" evidence="1">
    <location>
        <begin position="1"/>
        <end position="20"/>
    </location>
</feature>
<keyword evidence="3" id="KW-1185">Reference proteome</keyword>
<evidence type="ECO:0008006" key="4">
    <source>
        <dbReference type="Google" id="ProtNLM"/>
    </source>
</evidence>
<reference evidence="3" key="1">
    <citation type="journal article" date="2019" name="Int. J. Syst. Evol. Microbiol.">
        <title>The Global Catalogue of Microorganisms (GCM) 10K type strain sequencing project: providing services to taxonomists for standard genome sequencing and annotation.</title>
        <authorList>
            <consortium name="The Broad Institute Genomics Platform"/>
            <consortium name="The Broad Institute Genome Sequencing Center for Infectious Disease"/>
            <person name="Wu L."/>
            <person name="Ma J."/>
        </authorList>
    </citation>
    <scope>NUCLEOTIDE SEQUENCE [LARGE SCALE GENOMIC DNA]</scope>
    <source>
        <strain evidence="3">JCM 17225</strain>
    </source>
</reference>
<evidence type="ECO:0000313" key="3">
    <source>
        <dbReference type="Proteomes" id="UP001501469"/>
    </source>
</evidence>
<organism evidence="2 3">
    <name type="scientific">Hymenobacter glaciei</name>
    <dbReference type="NCBI Taxonomy" id="877209"/>
    <lineage>
        <taxon>Bacteria</taxon>
        <taxon>Pseudomonadati</taxon>
        <taxon>Bacteroidota</taxon>
        <taxon>Cytophagia</taxon>
        <taxon>Cytophagales</taxon>
        <taxon>Hymenobacteraceae</taxon>
        <taxon>Hymenobacter</taxon>
    </lineage>
</organism>
<sequence length="632" mass="70153">MSVLHPVSFPSPTSTDFRKSSVKSRLTRQAAELWGYTEADLDGFDPLVNLLLEACAVEFEKVGQELHNTQYRLIERLATLLNPDVVDAPHPAHAIAQAQAREPLVMLPDDAQFVFEPPTAGRRVAGQELFFSPLQNTRLVGGAVRALATDSMVWLIEPGGQKRPVAQALAPPPATHRRLWVGLQLPTEGVELTDLTFYFDWLNEPRRAAYMAFLPGEEWRLGNTLLTPVPGLPEAATTPGATGLPDGLNREYDFLQRAEQHVREVYAPAFVRLQAPVGALAAYVPRPYPAELATAFPAPATELQGLTQPLVWLEVRFAHALPPEAFDQLVCALNCFPVLNRRLHKVLFRLQPALNLFPLASDEPFLAVRDIYSLSNVAYRSTTLSDLSDGATDTYTLRTHGVGRFDTRTGREALRELLELLRDESRAFTAAGTDFIGTILRELDQNLARLEERLDRNRAAEQPVPYVLLRPQNVNDSVYLEYWSSNGETANRLAAGSRLRVHDSHYVDEVRLLTTTSGGRERPRPEERTHALRRNLLARNRLVTLADIKAACWAELGTHLAAIEVTKAFQTGATPTAGFVRCMRISLTPSEPSRLSAPEWQRAAHELQTTLASQSAMNLPYEVVVKQVGVGV</sequence>
<dbReference type="EMBL" id="BAABDK010000010">
    <property type="protein sequence ID" value="GAA4027426.1"/>
    <property type="molecule type" value="Genomic_DNA"/>
</dbReference>
<evidence type="ECO:0000313" key="2">
    <source>
        <dbReference type="EMBL" id="GAA4027426.1"/>
    </source>
</evidence>
<accession>A0ABP7TKN9</accession>